<evidence type="ECO:0000313" key="1">
    <source>
        <dbReference type="EMBL" id="KAH6940356.1"/>
    </source>
</evidence>
<comment type="caution">
    <text evidence="1">The sequence shown here is derived from an EMBL/GenBank/DDBJ whole genome shotgun (WGS) entry which is preliminary data.</text>
</comment>
<name>A0ACB7T2M1_HYAAI</name>
<keyword evidence="2" id="KW-1185">Reference proteome</keyword>
<dbReference type="Proteomes" id="UP000821845">
    <property type="component" value="Chromosome 2"/>
</dbReference>
<protein>
    <submittedName>
        <fullName evidence="1">Uncharacterized protein</fullName>
    </submittedName>
</protein>
<evidence type="ECO:0000313" key="2">
    <source>
        <dbReference type="Proteomes" id="UP000821845"/>
    </source>
</evidence>
<accession>A0ACB7T2M1</accession>
<dbReference type="EMBL" id="CM023482">
    <property type="protein sequence ID" value="KAH6940356.1"/>
    <property type="molecule type" value="Genomic_DNA"/>
</dbReference>
<sequence>MVGAGSSLRLSVTSPLIANCFIRCKPCPTTPEALENRAVNHTSPYLEQHTFIVFNCEPALASLDGPLTELRETCNLVQFVLHIRQQFKDLLLASPPSSEPVKTSDEHRDAVADP</sequence>
<gene>
    <name evidence="1" type="ORF">HPB50_026976</name>
</gene>
<organism evidence="1 2">
    <name type="scientific">Hyalomma asiaticum</name>
    <name type="common">Tick</name>
    <dbReference type="NCBI Taxonomy" id="266040"/>
    <lineage>
        <taxon>Eukaryota</taxon>
        <taxon>Metazoa</taxon>
        <taxon>Ecdysozoa</taxon>
        <taxon>Arthropoda</taxon>
        <taxon>Chelicerata</taxon>
        <taxon>Arachnida</taxon>
        <taxon>Acari</taxon>
        <taxon>Parasitiformes</taxon>
        <taxon>Ixodida</taxon>
        <taxon>Ixodoidea</taxon>
        <taxon>Ixodidae</taxon>
        <taxon>Hyalomminae</taxon>
        <taxon>Hyalomma</taxon>
    </lineage>
</organism>
<reference evidence="1" key="1">
    <citation type="submission" date="2020-05" db="EMBL/GenBank/DDBJ databases">
        <title>Large-scale comparative analyses of tick genomes elucidate their genetic diversity and vector capacities.</title>
        <authorList>
            <person name="Jia N."/>
            <person name="Wang J."/>
            <person name="Shi W."/>
            <person name="Du L."/>
            <person name="Sun Y."/>
            <person name="Zhan W."/>
            <person name="Jiang J."/>
            <person name="Wang Q."/>
            <person name="Zhang B."/>
            <person name="Ji P."/>
            <person name="Sakyi L.B."/>
            <person name="Cui X."/>
            <person name="Yuan T."/>
            <person name="Jiang B."/>
            <person name="Yang W."/>
            <person name="Lam T.T.-Y."/>
            <person name="Chang Q."/>
            <person name="Ding S."/>
            <person name="Wang X."/>
            <person name="Zhu J."/>
            <person name="Ruan X."/>
            <person name="Zhao L."/>
            <person name="Wei J."/>
            <person name="Que T."/>
            <person name="Du C."/>
            <person name="Cheng J."/>
            <person name="Dai P."/>
            <person name="Han X."/>
            <person name="Huang E."/>
            <person name="Gao Y."/>
            <person name="Liu J."/>
            <person name="Shao H."/>
            <person name="Ye R."/>
            <person name="Li L."/>
            <person name="Wei W."/>
            <person name="Wang X."/>
            <person name="Wang C."/>
            <person name="Yang T."/>
            <person name="Huo Q."/>
            <person name="Li W."/>
            <person name="Guo W."/>
            <person name="Chen H."/>
            <person name="Zhou L."/>
            <person name="Ni X."/>
            <person name="Tian J."/>
            <person name="Zhou Y."/>
            <person name="Sheng Y."/>
            <person name="Liu T."/>
            <person name="Pan Y."/>
            <person name="Xia L."/>
            <person name="Li J."/>
            <person name="Zhao F."/>
            <person name="Cao W."/>
        </authorList>
    </citation>
    <scope>NUCLEOTIDE SEQUENCE</scope>
    <source>
        <strain evidence="1">Hyas-2018</strain>
    </source>
</reference>
<proteinExistence type="predicted"/>